<reference evidence="1 3" key="1">
    <citation type="submission" date="2020-12" db="EMBL/GenBank/DDBJ databases">
        <title>strain FJAT-54423T represents a novel species of the genus Brevibacillus.</title>
        <authorList>
            <person name="Tang R."/>
        </authorList>
    </citation>
    <scope>NUCLEOTIDE SEQUENCE [LARGE SCALE GENOMIC DNA]</scope>
    <source>
        <strain evidence="1 3">FJAT-54423</strain>
    </source>
</reference>
<name>A0A7T5JPS5_9BACL</name>
<dbReference type="KEGG" id="bcop:JD108_06120"/>
<dbReference type="Proteomes" id="UP000677234">
    <property type="component" value="Chromosome"/>
</dbReference>
<protein>
    <submittedName>
        <fullName evidence="1">Uncharacterized protein</fullName>
    </submittedName>
</protein>
<dbReference type="EMBL" id="CP073708">
    <property type="protein sequence ID" value="QUO42508.1"/>
    <property type="molecule type" value="Genomic_DNA"/>
</dbReference>
<organism evidence="1 3">
    <name type="scientific">Brevibacillus composti</name>
    <dbReference type="NCBI Taxonomy" id="2796470"/>
    <lineage>
        <taxon>Bacteria</taxon>
        <taxon>Bacillati</taxon>
        <taxon>Bacillota</taxon>
        <taxon>Bacilli</taxon>
        <taxon>Bacillales</taxon>
        <taxon>Paenibacillaceae</taxon>
        <taxon>Brevibacillus</taxon>
    </lineage>
</organism>
<reference evidence="2" key="2">
    <citation type="submission" date="2021-04" db="EMBL/GenBank/DDBJ databases">
        <title>Brevibacillus composti FJAT-54423, complete genome.</title>
        <authorList>
            <person name="Tang R."/>
        </authorList>
    </citation>
    <scope>NUCLEOTIDE SEQUENCE</scope>
    <source>
        <strain evidence="2">FJAT-54424</strain>
    </source>
</reference>
<keyword evidence="4" id="KW-1185">Reference proteome</keyword>
<evidence type="ECO:0000313" key="3">
    <source>
        <dbReference type="Proteomes" id="UP000595847"/>
    </source>
</evidence>
<accession>A0A7T5JPS5</accession>
<dbReference type="RefSeq" id="WP_198829007.1">
    <property type="nucleotide sequence ID" value="NZ_CP066308.1"/>
</dbReference>
<evidence type="ECO:0000313" key="1">
    <source>
        <dbReference type="EMBL" id="QQE75482.1"/>
    </source>
</evidence>
<proteinExistence type="predicted"/>
<evidence type="ECO:0000313" key="2">
    <source>
        <dbReference type="EMBL" id="QUO42508.1"/>
    </source>
</evidence>
<dbReference type="EMBL" id="CP066308">
    <property type="protein sequence ID" value="QQE75482.1"/>
    <property type="molecule type" value="Genomic_DNA"/>
</dbReference>
<gene>
    <name evidence="1" type="ORF">JD108_06120</name>
    <name evidence="2" type="ORF">KDJ56_05800</name>
</gene>
<evidence type="ECO:0000313" key="4">
    <source>
        <dbReference type="Proteomes" id="UP000677234"/>
    </source>
</evidence>
<dbReference type="Proteomes" id="UP000595847">
    <property type="component" value="Chromosome"/>
</dbReference>
<dbReference type="AlphaFoldDB" id="A0A7T5JPS5"/>
<sequence length="132" mass="15147">MSTAMLVYLAGEEDDWLDEILDRFQEVRAMVPGAKTFRLLQEERQSLGLERMVLVVNAAYEQEECRQFLRLVQEDEQFASDPLYLVGLKEGEQDSWKQAYPQAKIVVITGFAVEFDYDAVLSQMASDLEGSR</sequence>